<dbReference type="NCBIfam" id="TIGR01614">
    <property type="entry name" value="PME_inhib"/>
    <property type="match status" value="1"/>
</dbReference>
<organism evidence="10 11">
    <name type="scientific">Dioscorea zingiberensis</name>
    <dbReference type="NCBI Taxonomy" id="325984"/>
    <lineage>
        <taxon>Eukaryota</taxon>
        <taxon>Viridiplantae</taxon>
        <taxon>Streptophyta</taxon>
        <taxon>Embryophyta</taxon>
        <taxon>Tracheophyta</taxon>
        <taxon>Spermatophyta</taxon>
        <taxon>Magnoliopsida</taxon>
        <taxon>Liliopsida</taxon>
        <taxon>Dioscoreales</taxon>
        <taxon>Dioscoreaceae</taxon>
        <taxon>Dioscorea</taxon>
    </lineage>
</organism>
<keyword evidence="5 7" id="KW-0063">Aspartyl esterase</keyword>
<dbReference type="InterPro" id="IPR018040">
    <property type="entry name" value="Pectinesterase_Tyr_AS"/>
</dbReference>
<dbReference type="InterPro" id="IPR000070">
    <property type="entry name" value="Pectinesterase_cat"/>
</dbReference>
<comment type="caution">
    <text evidence="10">The sequence shown here is derived from an EMBL/GenBank/DDBJ whole genome shotgun (WGS) entry which is preliminary data.</text>
</comment>
<evidence type="ECO:0000256" key="8">
    <source>
        <dbReference type="SAM" id="Phobius"/>
    </source>
</evidence>
<feature type="transmembrane region" description="Helical" evidence="8">
    <location>
        <begin position="23"/>
        <end position="44"/>
    </location>
</feature>
<feature type="active site" evidence="6">
    <location>
        <position position="386"/>
    </location>
</feature>
<dbReference type="InterPro" id="IPR006501">
    <property type="entry name" value="Pectinesterase_inhib_dom"/>
</dbReference>
<dbReference type="Gene3D" id="2.160.20.10">
    <property type="entry name" value="Single-stranded right-handed beta-helix, Pectin lyase-like"/>
    <property type="match status" value="1"/>
</dbReference>
<dbReference type="GO" id="GO:0030599">
    <property type="term" value="F:pectinesterase activity"/>
    <property type="evidence" value="ECO:0007669"/>
    <property type="project" value="UniProtKB-UniRule"/>
</dbReference>
<evidence type="ECO:0000256" key="3">
    <source>
        <dbReference type="ARBA" id="ARBA00007786"/>
    </source>
</evidence>
<reference evidence="10" key="1">
    <citation type="submission" date="2021-03" db="EMBL/GenBank/DDBJ databases">
        <authorList>
            <person name="Li Z."/>
            <person name="Yang C."/>
        </authorList>
    </citation>
    <scope>NUCLEOTIDE SEQUENCE</scope>
    <source>
        <strain evidence="10">Dzin_1.0</strain>
        <tissue evidence="10">Leaf</tissue>
    </source>
</reference>
<dbReference type="Pfam" id="PF01095">
    <property type="entry name" value="Pectinesterase"/>
    <property type="match status" value="1"/>
</dbReference>
<dbReference type="SMART" id="SM00856">
    <property type="entry name" value="PMEI"/>
    <property type="match status" value="1"/>
</dbReference>
<evidence type="ECO:0000256" key="5">
    <source>
        <dbReference type="ARBA" id="ARBA00023085"/>
    </source>
</evidence>
<keyword evidence="7" id="KW-0961">Cell wall biogenesis/degradation</keyword>
<evidence type="ECO:0000256" key="1">
    <source>
        <dbReference type="ARBA" id="ARBA00005184"/>
    </source>
</evidence>
<dbReference type="InterPro" id="IPR012334">
    <property type="entry name" value="Pectin_lyas_fold"/>
</dbReference>
<dbReference type="PROSITE" id="PS00503">
    <property type="entry name" value="PECTINESTERASE_2"/>
    <property type="match status" value="1"/>
</dbReference>
<keyword evidence="8" id="KW-0472">Membrane</keyword>
<comment type="function">
    <text evidence="7">Acts in the modification of cell walls via demethylesterification of cell wall pectin.</text>
</comment>
<comment type="subcellular location">
    <subcellularLocation>
        <location evidence="7">Secreted</location>
        <location evidence="7">Cell wall</location>
    </subcellularLocation>
</comment>
<evidence type="ECO:0000259" key="9">
    <source>
        <dbReference type="SMART" id="SM00856"/>
    </source>
</evidence>
<evidence type="ECO:0000313" key="10">
    <source>
        <dbReference type="EMBL" id="KAJ0983230.1"/>
    </source>
</evidence>
<proteinExistence type="inferred from homology"/>
<name>A0A9D5D364_9LILI</name>
<comment type="catalytic activity">
    <reaction evidence="7">
        <text>[(1-&gt;4)-alpha-D-galacturonosyl methyl ester](n) + n H2O = [(1-&gt;4)-alpha-D-galacturonosyl](n) + n methanol + n H(+)</text>
        <dbReference type="Rhea" id="RHEA:22380"/>
        <dbReference type="Rhea" id="RHEA-COMP:14570"/>
        <dbReference type="Rhea" id="RHEA-COMP:14573"/>
        <dbReference type="ChEBI" id="CHEBI:15377"/>
        <dbReference type="ChEBI" id="CHEBI:15378"/>
        <dbReference type="ChEBI" id="CHEBI:17790"/>
        <dbReference type="ChEBI" id="CHEBI:140522"/>
        <dbReference type="ChEBI" id="CHEBI:140523"/>
        <dbReference type="EC" id="3.1.1.11"/>
    </reaction>
</comment>
<keyword evidence="11" id="KW-1185">Reference proteome</keyword>
<protein>
    <recommendedName>
        <fullName evidence="7">Pectinesterase</fullName>
        <ecNumber evidence="7">3.1.1.11</ecNumber>
    </recommendedName>
</protein>
<dbReference type="GO" id="GO:0045490">
    <property type="term" value="P:pectin catabolic process"/>
    <property type="evidence" value="ECO:0007669"/>
    <property type="project" value="UniProtKB-UniRule"/>
</dbReference>
<dbReference type="OrthoDB" id="2019149at2759"/>
<comment type="similarity">
    <text evidence="2">In the N-terminal section; belongs to the PMEI family.</text>
</comment>
<dbReference type="SUPFAM" id="SSF101148">
    <property type="entry name" value="Plant invertase/pectin methylesterase inhibitor"/>
    <property type="match status" value="1"/>
</dbReference>
<dbReference type="Pfam" id="PF04043">
    <property type="entry name" value="PMEI"/>
    <property type="match status" value="1"/>
</dbReference>
<evidence type="ECO:0000313" key="11">
    <source>
        <dbReference type="Proteomes" id="UP001085076"/>
    </source>
</evidence>
<reference evidence="10" key="2">
    <citation type="journal article" date="2022" name="Hortic Res">
        <title>The genome of Dioscorea zingiberensis sheds light on the biosynthesis, origin and evolution of the medicinally important diosgenin saponins.</title>
        <authorList>
            <person name="Li Y."/>
            <person name="Tan C."/>
            <person name="Li Z."/>
            <person name="Guo J."/>
            <person name="Li S."/>
            <person name="Chen X."/>
            <person name="Wang C."/>
            <person name="Dai X."/>
            <person name="Yang H."/>
            <person name="Song W."/>
            <person name="Hou L."/>
            <person name="Xu J."/>
            <person name="Tong Z."/>
            <person name="Xu A."/>
            <person name="Yuan X."/>
            <person name="Wang W."/>
            <person name="Yang Q."/>
            <person name="Chen L."/>
            <person name="Sun Z."/>
            <person name="Wang K."/>
            <person name="Pan B."/>
            <person name="Chen J."/>
            <person name="Bao Y."/>
            <person name="Liu F."/>
            <person name="Qi X."/>
            <person name="Gang D.R."/>
            <person name="Wen J."/>
            <person name="Li J."/>
        </authorList>
    </citation>
    <scope>NUCLEOTIDE SEQUENCE</scope>
    <source>
        <strain evidence="10">Dzin_1.0</strain>
    </source>
</reference>
<evidence type="ECO:0000256" key="2">
    <source>
        <dbReference type="ARBA" id="ARBA00006027"/>
    </source>
</evidence>
<evidence type="ECO:0000256" key="4">
    <source>
        <dbReference type="ARBA" id="ARBA00022801"/>
    </source>
</evidence>
<sequence length="549" mass="59379">MAPTHHEPLLGSPTRKTTILCKALLVTLSLIAIIFVAAITNLQFTATTTLNPSDLCTNSPNPSSCHTIVSNALTATQSPQPSPLLVLRTILDSSFAQLDTAIVAATELHRRGNNEPKQQAALADCLLLFDLSRDLMLTSVSGINRGVHTDVRTWLSAVLTNHDTCLDGLDGYVKLSMEAQLMSLMASASASLAVLNAATRSKSHDDVVSQVFDFPSWIAPHDRKLLEARSASDIKADVVVAKDGSGKFKTVQEAVDSAPDRSTRRYVIYVKKGVYKENVSIGKTKKNVMIVGDGMTATVITGSLNFVDGTTTFNSATVAAVGDGLILQDLKIENTAGAIKHQAVALRVGADQSVINRCSIDAYQDTLYAHSLRQFYRDCSISGTIDFIFGNAAVVLQNCQIIARRPMDNQQNLMTAQGRTDPNQNTGTSVQNCRVVPSSDLVPVKGTIRSYLGRPWKEYSRTVFMQSYIDDHINPKGWLEWSGDFALKTLFYGEYMNKGPGAGTGGRVNWAGYKVITDVKVANTFTVAGLIQGGSWLKSTGVTFTEGLF</sequence>
<dbReference type="InterPro" id="IPR033131">
    <property type="entry name" value="Pectinesterase_Asp_AS"/>
</dbReference>
<keyword evidence="7" id="KW-0964">Secreted</keyword>
<keyword evidence="7" id="KW-0134">Cell wall</keyword>
<dbReference type="CDD" id="cd15799">
    <property type="entry name" value="PMEI-like_4"/>
    <property type="match status" value="1"/>
</dbReference>
<accession>A0A9D5D364</accession>
<feature type="domain" description="Pectinesterase inhibitor" evidence="9">
    <location>
        <begin position="47"/>
        <end position="194"/>
    </location>
</feature>
<gene>
    <name evidence="10" type="ORF">J5N97_011485</name>
</gene>
<dbReference type="EMBL" id="JAGGNH010000002">
    <property type="protein sequence ID" value="KAJ0983230.1"/>
    <property type="molecule type" value="Genomic_DNA"/>
</dbReference>
<dbReference type="Gene3D" id="1.20.140.40">
    <property type="entry name" value="Invertase/pectin methylesterase inhibitor family protein"/>
    <property type="match status" value="1"/>
</dbReference>
<dbReference type="GO" id="GO:0042545">
    <property type="term" value="P:cell wall modification"/>
    <property type="evidence" value="ECO:0007669"/>
    <property type="project" value="UniProtKB-UniRule"/>
</dbReference>
<dbReference type="PROSITE" id="PS00800">
    <property type="entry name" value="PECTINESTERASE_1"/>
    <property type="match status" value="1"/>
</dbReference>
<keyword evidence="8" id="KW-1133">Transmembrane helix</keyword>
<dbReference type="FunFam" id="2.160.20.10:FF:000001">
    <property type="entry name" value="Pectinesterase"/>
    <property type="match status" value="1"/>
</dbReference>
<dbReference type="GO" id="GO:0004857">
    <property type="term" value="F:enzyme inhibitor activity"/>
    <property type="evidence" value="ECO:0007669"/>
    <property type="project" value="InterPro"/>
</dbReference>
<dbReference type="SUPFAM" id="SSF51126">
    <property type="entry name" value="Pectin lyase-like"/>
    <property type="match status" value="1"/>
</dbReference>
<dbReference type="Proteomes" id="UP001085076">
    <property type="component" value="Miscellaneous, Linkage group lg02"/>
</dbReference>
<dbReference type="AlphaFoldDB" id="A0A9D5D364"/>
<dbReference type="EC" id="3.1.1.11" evidence="7"/>
<dbReference type="InterPro" id="IPR011050">
    <property type="entry name" value="Pectin_lyase_fold/virulence"/>
</dbReference>
<keyword evidence="4 7" id="KW-0378">Hydrolase</keyword>
<evidence type="ECO:0000256" key="7">
    <source>
        <dbReference type="RuleBase" id="RU000589"/>
    </source>
</evidence>
<evidence type="ECO:0000256" key="6">
    <source>
        <dbReference type="PROSITE-ProRule" id="PRU10040"/>
    </source>
</evidence>
<dbReference type="PANTHER" id="PTHR31707">
    <property type="entry name" value="PECTINESTERASE"/>
    <property type="match status" value="1"/>
</dbReference>
<keyword evidence="8" id="KW-0812">Transmembrane</keyword>
<comment type="similarity">
    <text evidence="3">In the C-terminal section; belongs to the pectinesterase family.</text>
</comment>
<dbReference type="InterPro" id="IPR035513">
    <property type="entry name" value="Invertase/methylesterase_inhib"/>
</dbReference>
<comment type="pathway">
    <text evidence="1 7">Glycan metabolism; pectin degradation; 2-dehydro-3-deoxy-D-gluconate from pectin: step 1/5.</text>
</comment>